<accession>X1HIY5</accession>
<organism evidence="2">
    <name type="scientific">marine sediment metagenome</name>
    <dbReference type="NCBI Taxonomy" id="412755"/>
    <lineage>
        <taxon>unclassified sequences</taxon>
        <taxon>metagenomes</taxon>
        <taxon>ecological metagenomes</taxon>
    </lineage>
</organism>
<feature type="transmembrane region" description="Helical" evidence="1">
    <location>
        <begin position="115"/>
        <end position="135"/>
    </location>
</feature>
<comment type="caution">
    <text evidence="2">The sequence shown here is derived from an EMBL/GenBank/DDBJ whole genome shotgun (WGS) entry which is preliminary data.</text>
</comment>
<proteinExistence type="predicted"/>
<keyword evidence="1" id="KW-0472">Membrane</keyword>
<evidence type="ECO:0000256" key="1">
    <source>
        <dbReference type="SAM" id="Phobius"/>
    </source>
</evidence>
<feature type="transmembrane region" description="Helical" evidence="1">
    <location>
        <begin position="88"/>
        <end position="108"/>
    </location>
</feature>
<keyword evidence="1" id="KW-1133">Transmembrane helix</keyword>
<dbReference type="EMBL" id="BARU01010133">
    <property type="protein sequence ID" value="GAH45288.1"/>
    <property type="molecule type" value="Genomic_DNA"/>
</dbReference>
<dbReference type="AlphaFoldDB" id="X1HIY5"/>
<keyword evidence="1" id="KW-0812">Transmembrane</keyword>
<name>X1HIY5_9ZZZZ</name>
<sequence>MFVEWASAVSQEDQRLEDFLFERFPPELKRATDAWLTLEPETNPNAPPSPFAMPEYTLVQSEESEKLAIMADGFFEQATQANLTSDNYVLLTVIFASVLFFGGISGKFQSRTIDFAMLILAFVLFIGGVAVMLRYPVH</sequence>
<protein>
    <submittedName>
        <fullName evidence="2">Uncharacterized protein</fullName>
    </submittedName>
</protein>
<reference evidence="2" key="1">
    <citation type="journal article" date="2014" name="Front. Microbiol.">
        <title>High frequency of phylogenetically diverse reductive dehalogenase-homologous genes in deep subseafloor sedimentary metagenomes.</title>
        <authorList>
            <person name="Kawai M."/>
            <person name="Futagami T."/>
            <person name="Toyoda A."/>
            <person name="Takaki Y."/>
            <person name="Nishi S."/>
            <person name="Hori S."/>
            <person name="Arai W."/>
            <person name="Tsubouchi T."/>
            <person name="Morono Y."/>
            <person name="Uchiyama I."/>
            <person name="Ito T."/>
            <person name="Fujiyama A."/>
            <person name="Inagaki F."/>
            <person name="Takami H."/>
        </authorList>
    </citation>
    <scope>NUCLEOTIDE SEQUENCE</scope>
    <source>
        <strain evidence="2">Expedition CK06-06</strain>
    </source>
</reference>
<gene>
    <name evidence="2" type="ORF">S03H2_19401</name>
</gene>
<evidence type="ECO:0000313" key="2">
    <source>
        <dbReference type="EMBL" id="GAH45288.1"/>
    </source>
</evidence>